<comment type="similarity">
    <text evidence="2">Belongs to the SPCS1 family.</text>
</comment>
<comment type="function">
    <text evidence="8">Component of the signal peptidase complex (SPC) which catalyzes the cleavage of N-terminal signal sequences from nascent proteins as they are translocated into the lumen of the endoplasmic reticulum. Dispensable for SPC enzymatic activity.</text>
</comment>
<keyword evidence="11" id="KW-1185">Reference proteome</keyword>
<sequence length="113" mass="12417">MDELSDLVQRYTAGLIDFRGQELSEKIISKIVYSGVGLACVVGYVTQDFMIMVYGLGVVAVLILIFSLPLPIYKKNPPTWLEYTPITSSKVIIDHGDKKTTSASAKKTATKTD</sequence>
<organism evidence="10 11">
    <name type="scientific">Starmerella bacillaris</name>
    <name type="common">Yeast</name>
    <name type="synonym">Candida zemplinina</name>
    <dbReference type="NCBI Taxonomy" id="1247836"/>
    <lineage>
        <taxon>Eukaryota</taxon>
        <taxon>Fungi</taxon>
        <taxon>Dikarya</taxon>
        <taxon>Ascomycota</taxon>
        <taxon>Saccharomycotina</taxon>
        <taxon>Dipodascomycetes</taxon>
        <taxon>Dipodascales</taxon>
        <taxon>Trichomonascaceae</taxon>
        <taxon>Starmerella</taxon>
    </lineage>
</organism>
<reference evidence="10 11" key="1">
    <citation type="journal article" date="2023" name="Elife">
        <title>Identification of key yeast species and microbe-microbe interactions impacting larval growth of Drosophila in the wild.</title>
        <authorList>
            <person name="Mure A."/>
            <person name="Sugiura Y."/>
            <person name="Maeda R."/>
            <person name="Honda K."/>
            <person name="Sakurai N."/>
            <person name="Takahashi Y."/>
            <person name="Watada M."/>
            <person name="Katoh T."/>
            <person name="Gotoh A."/>
            <person name="Gotoh Y."/>
            <person name="Taniguchi I."/>
            <person name="Nakamura K."/>
            <person name="Hayashi T."/>
            <person name="Katayama T."/>
            <person name="Uemura T."/>
            <person name="Hattori Y."/>
        </authorList>
    </citation>
    <scope>NUCLEOTIDE SEQUENCE [LARGE SCALE GENOMIC DNA]</scope>
    <source>
        <strain evidence="10 11">SB-73</strain>
    </source>
</reference>
<evidence type="ECO:0000256" key="2">
    <source>
        <dbReference type="ARBA" id="ARBA00005245"/>
    </source>
</evidence>
<dbReference type="GO" id="GO:0006465">
    <property type="term" value="P:signal peptide processing"/>
    <property type="evidence" value="ECO:0007669"/>
    <property type="project" value="InterPro"/>
</dbReference>
<dbReference type="GO" id="GO:0045047">
    <property type="term" value="P:protein targeting to ER"/>
    <property type="evidence" value="ECO:0007669"/>
    <property type="project" value="TreeGrafter"/>
</dbReference>
<gene>
    <name evidence="10" type="ORF">DASB73_033980</name>
</gene>
<evidence type="ECO:0000313" key="11">
    <source>
        <dbReference type="Proteomes" id="UP001362899"/>
    </source>
</evidence>
<evidence type="ECO:0000256" key="4">
    <source>
        <dbReference type="ARBA" id="ARBA00022692"/>
    </source>
</evidence>
<keyword evidence="5" id="KW-0256">Endoplasmic reticulum</keyword>
<name>A0AAV5RLM5_STABA</name>
<dbReference type="GO" id="GO:0005787">
    <property type="term" value="C:signal peptidase complex"/>
    <property type="evidence" value="ECO:0007669"/>
    <property type="project" value="InterPro"/>
</dbReference>
<proteinExistence type="inferred from homology"/>
<dbReference type="EMBL" id="BTGC01000008">
    <property type="protein sequence ID" value="GMM52435.1"/>
    <property type="molecule type" value="Genomic_DNA"/>
</dbReference>
<evidence type="ECO:0000256" key="1">
    <source>
        <dbReference type="ARBA" id="ARBA00004477"/>
    </source>
</evidence>
<accession>A0AAV5RLM5</accession>
<keyword evidence="7 9" id="KW-0472">Membrane</keyword>
<dbReference type="Proteomes" id="UP001362899">
    <property type="component" value="Unassembled WGS sequence"/>
</dbReference>
<keyword evidence="6 9" id="KW-1133">Transmembrane helix</keyword>
<dbReference type="Pfam" id="PF06645">
    <property type="entry name" value="SPC12"/>
    <property type="match status" value="1"/>
</dbReference>
<protein>
    <recommendedName>
        <fullName evidence="3">Signal peptidase complex subunit 1</fullName>
    </recommendedName>
</protein>
<evidence type="ECO:0000256" key="3">
    <source>
        <dbReference type="ARBA" id="ARBA00017059"/>
    </source>
</evidence>
<dbReference type="PANTHER" id="PTHR13202">
    <property type="entry name" value="MICROSOMAL SIGNAL PEPTIDASE 12 KDA SUBUNIT"/>
    <property type="match status" value="1"/>
</dbReference>
<comment type="subcellular location">
    <subcellularLocation>
        <location evidence="1">Endoplasmic reticulum membrane</location>
        <topology evidence="1">Multi-pass membrane protein</topology>
    </subcellularLocation>
</comment>
<feature type="transmembrane region" description="Helical" evidence="9">
    <location>
        <begin position="27"/>
        <end position="45"/>
    </location>
</feature>
<keyword evidence="4 9" id="KW-0812">Transmembrane</keyword>
<evidence type="ECO:0000313" key="10">
    <source>
        <dbReference type="EMBL" id="GMM52435.1"/>
    </source>
</evidence>
<dbReference type="PANTHER" id="PTHR13202:SF0">
    <property type="entry name" value="SIGNAL PEPTIDASE COMPLEX SUBUNIT 1"/>
    <property type="match status" value="1"/>
</dbReference>
<dbReference type="AlphaFoldDB" id="A0AAV5RLM5"/>
<feature type="transmembrane region" description="Helical" evidence="9">
    <location>
        <begin position="51"/>
        <end position="73"/>
    </location>
</feature>
<evidence type="ECO:0000256" key="6">
    <source>
        <dbReference type="ARBA" id="ARBA00022989"/>
    </source>
</evidence>
<dbReference type="InterPro" id="IPR009542">
    <property type="entry name" value="Spc1/SPCS1"/>
</dbReference>
<evidence type="ECO:0000256" key="7">
    <source>
        <dbReference type="ARBA" id="ARBA00023136"/>
    </source>
</evidence>
<evidence type="ECO:0000256" key="9">
    <source>
        <dbReference type="SAM" id="Phobius"/>
    </source>
</evidence>
<evidence type="ECO:0000256" key="5">
    <source>
        <dbReference type="ARBA" id="ARBA00022824"/>
    </source>
</evidence>
<evidence type="ECO:0000256" key="8">
    <source>
        <dbReference type="ARBA" id="ARBA00045204"/>
    </source>
</evidence>
<comment type="caution">
    <text evidence="10">The sequence shown here is derived from an EMBL/GenBank/DDBJ whole genome shotgun (WGS) entry which is preliminary data.</text>
</comment>